<dbReference type="RefSeq" id="WP_254166243.1">
    <property type="nucleotide sequence ID" value="NZ_JAHESF010000020.1"/>
</dbReference>
<dbReference type="Gene3D" id="2.60.40.10">
    <property type="entry name" value="Immunoglobulins"/>
    <property type="match status" value="1"/>
</dbReference>
<dbReference type="PANTHER" id="PTHR43118:SF1">
    <property type="entry name" value="RHAMNOGALACTURONAN LYASE (EUROFUNG)"/>
    <property type="match status" value="1"/>
</dbReference>
<feature type="chain" id="PRO_5042858723" evidence="1">
    <location>
        <begin position="20"/>
        <end position="629"/>
    </location>
</feature>
<protein>
    <submittedName>
        <fullName evidence="4">Rhamnogalacturonan lyase</fullName>
    </submittedName>
</protein>
<reference evidence="4 5" key="1">
    <citation type="submission" date="2021-05" db="EMBL/GenBank/DDBJ databases">
        <title>A Polyphasic approach of four new species of the genus Ohtaekwangia: Ohtaekwangia histidinii sp. nov., Ohtaekwangia cretensis sp. nov., Ohtaekwangia indiensis sp. nov., Ohtaekwangia reichenbachii sp. nov. from diverse environment.</title>
        <authorList>
            <person name="Octaviana S."/>
        </authorList>
    </citation>
    <scope>NUCLEOTIDE SEQUENCE [LARGE SCALE GENOMIC DNA]</scope>
    <source>
        <strain evidence="4 5">PWU4</strain>
    </source>
</reference>
<keyword evidence="5" id="KW-1185">Reference proteome</keyword>
<dbReference type="Pfam" id="PF18370">
    <property type="entry name" value="RGI_lyase"/>
    <property type="match status" value="1"/>
</dbReference>
<evidence type="ECO:0000313" key="4">
    <source>
        <dbReference type="EMBL" id="MBT1698996.1"/>
    </source>
</evidence>
<dbReference type="CDD" id="cd10318">
    <property type="entry name" value="RGL11"/>
    <property type="match status" value="1"/>
</dbReference>
<dbReference type="PANTHER" id="PTHR43118">
    <property type="entry name" value="RHAMNOGALACTURONAN LYASE (EUROFUNG)"/>
    <property type="match status" value="1"/>
</dbReference>
<dbReference type="GO" id="GO:0016829">
    <property type="term" value="F:lyase activity"/>
    <property type="evidence" value="ECO:0007669"/>
    <property type="project" value="UniProtKB-KW"/>
</dbReference>
<feature type="domain" description="Rhamnogalacturonan I lyase beta-sheet" evidence="2">
    <location>
        <begin position="22"/>
        <end position="110"/>
    </location>
</feature>
<evidence type="ECO:0000259" key="3">
    <source>
        <dbReference type="Pfam" id="PF21348"/>
    </source>
</evidence>
<proteinExistence type="predicted"/>
<feature type="signal peptide" evidence="1">
    <location>
        <begin position="1"/>
        <end position="19"/>
    </location>
</feature>
<dbReference type="AlphaFoldDB" id="A0AAP2DMH3"/>
<sequence length="629" mass="70046">MNRKLIFLWLMLASSLLHAQRYMEDLERGVVATRVTEKKIFISWRLLATDDPAVSFNVYRVSGKGKAVKLNKKPLTGPTHFTDSLADLTATNAWYVQPLVRGKETGASRQFVLKESAPVQAYLELPVQTPEGYAPNDASAGDLDGDGAYELVVHMAGRGRDNSQKGVTDEPILHAYKLDGTLLWSINLGKNIREGAHYTQFLVYDLDGDGRAEVACKTADGSKDAKGKIIGDANADHRNENGYILKGPEFLTIFDGLTGAALATTDYIPARYPDTLEPTEAQLKAMWGDGYGNRFDRFLGCIAYLDGERPSLVMSRGYYTRTVLAAFNWRDGKLSNVWTFDSDASETNRPYRGQGNHNLSVGDVDADGKDEIIFGACVIDDNGTGLYSTGLGHGDALHFTDLDPEKPGLEVFDIQERFDDAGMHFRNARTGEIYWKKPSVKAGDDGEGPGRGNAFDIDPRYAGFECWVKGANLRGLYSAKGEKISDNEPSSCNFGVWWDGDLLRELLDKNTIYKWDWQAGAQRPLLVAQECTSNNGTKATPVLSADLFGDWREEVIWRTNDNKALRIYTTSVPTTYRFTTLMQDPVYRLAIAWQNVAYNQPPHTSYYLGEGMQQPQRYQIKTVSAETKR</sequence>
<gene>
    <name evidence="4" type="ORF">KK083_19030</name>
</gene>
<dbReference type="InterPro" id="IPR013783">
    <property type="entry name" value="Ig-like_fold"/>
</dbReference>
<dbReference type="InterPro" id="IPR041624">
    <property type="entry name" value="RGI_lyase"/>
</dbReference>
<evidence type="ECO:0000256" key="1">
    <source>
        <dbReference type="SAM" id="SignalP"/>
    </source>
</evidence>
<accession>A0AAP2DMH3</accession>
<dbReference type="Proteomes" id="UP001319200">
    <property type="component" value="Unassembled WGS sequence"/>
</dbReference>
<comment type="caution">
    <text evidence="4">The sequence shown here is derived from an EMBL/GenBank/DDBJ whole genome shotgun (WGS) entry which is preliminary data.</text>
</comment>
<dbReference type="Pfam" id="PF21348">
    <property type="entry name" value="RGL11_C"/>
    <property type="match status" value="1"/>
</dbReference>
<organism evidence="4 5">
    <name type="scientific">Chryseosolibacter histidini</name>
    <dbReference type="NCBI Taxonomy" id="2782349"/>
    <lineage>
        <taxon>Bacteria</taxon>
        <taxon>Pseudomonadati</taxon>
        <taxon>Bacteroidota</taxon>
        <taxon>Cytophagia</taxon>
        <taxon>Cytophagales</taxon>
        <taxon>Chryseotaleaceae</taxon>
        <taxon>Chryseosolibacter</taxon>
    </lineage>
</organism>
<dbReference type="SUPFAM" id="SSF69318">
    <property type="entry name" value="Integrin alpha N-terminal domain"/>
    <property type="match status" value="1"/>
</dbReference>
<dbReference type="InterPro" id="IPR028994">
    <property type="entry name" value="Integrin_alpha_N"/>
</dbReference>
<name>A0AAP2DMH3_9BACT</name>
<keyword evidence="1" id="KW-0732">Signal</keyword>
<evidence type="ECO:0000259" key="2">
    <source>
        <dbReference type="Pfam" id="PF18370"/>
    </source>
</evidence>
<dbReference type="InterPro" id="IPR049366">
    <property type="entry name" value="RGL11_C"/>
</dbReference>
<feature type="domain" description="Rhamnogalacturonan lyase family 11 C-terminal" evidence="3">
    <location>
        <begin position="132"/>
        <end position="616"/>
    </location>
</feature>
<dbReference type="EMBL" id="JAHESF010000020">
    <property type="protein sequence ID" value="MBT1698996.1"/>
    <property type="molecule type" value="Genomic_DNA"/>
</dbReference>
<dbReference type="InterPro" id="IPR034641">
    <property type="entry name" value="RGL11"/>
</dbReference>
<keyword evidence="4" id="KW-0456">Lyase</keyword>
<evidence type="ECO:0000313" key="5">
    <source>
        <dbReference type="Proteomes" id="UP001319200"/>
    </source>
</evidence>